<name>A0A6N2KWR2_SALVM</name>
<evidence type="ECO:0000259" key="1">
    <source>
        <dbReference type="Pfam" id="PF04841"/>
    </source>
</evidence>
<protein>
    <recommendedName>
        <fullName evidence="1">Vps16 N-terminal domain-containing protein</fullName>
    </recommendedName>
</protein>
<dbReference type="GO" id="GO:0003779">
    <property type="term" value="F:actin binding"/>
    <property type="evidence" value="ECO:0007669"/>
    <property type="project" value="TreeGrafter"/>
</dbReference>
<organism evidence="2">
    <name type="scientific">Salix viminalis</name>
    <name type="common">Common osier</name>
    <name type="synonym">Basket willow</name>
    <dbReference type="NCBI Taxonomy" id="40686"/>
    <lineage>
        <taxon>Eukaryota</taxon>
        <taxon>Viridiplantae</taxon>
        <taxon>Streptophyta</taxon>
        <taxon>Embryophyta</taxon>
        <taxon>Tracheophyta</taxon>
        <taxon>Spermatophyta</taxon>
        <taxon>Magnoliopsida</taxon>
        <taxon>eudicotyledons</taxon>
        <taxon>Gunneridae</taxon>
        <taxon>Pentapetalae</taxon>
        <taxon>rosids</taxon>
        <taxon>fabids</taxon>
        <taxon>Malpighiales</taxon>
        <taxon>Salicaceae</taxon>
        <taxon>Saliceae</taxon>
        <taxon>Salix</taxon>
    </lineage>
</organism>
<evidence type="ECO:0000313" key="2">
    <source>
        <dbReference type="EMBL" id="VFU29575.1"/>
    </source>
</evidence>
<gene>
    <name evidence="2" type="ORF">SVIM_LOCUS108962</name>
</gene>
<dbReference type="PANTHER" id="PTHR12811">
    <property type="entry name" value="VACUOLAR PROTEIN SORTING VPS16"/>
    <property type="match status" value="1"/>
</dbReference>
<accession>A0A6N2KWR2</accession>
<dbReference type="InterPro" id="IPR016534">
    <property type="entry name" value="VPS16"/>
</dbReference>
<dbReference type="GO" id="GO:0016197">
    <property type="term" value="P:endosomal transport"/>
    <property type="evidence" value="ECO:0007669"/>
    <property type="project" value="TreeGrafter"/>
</dbReference>
<sequence length="257" mass="29143">MAEWQLLINRYYRKAELYPMRWKHIDLSQNCCFPQREIFSVFMHDGRLVAMNTAFRDLSINASVLLYWDDVLLMVGPFEDSVSYFYDEPVIFIPECDGVRVLPNTSMEYVQRDPDSTVSIFKIGSTSPALLLFDALNILIGEVLRYLSHCLPTAAGENLRLISASLPEAVEACIDAAGHEYDVSHQRTLRAMVKPFAGDLDSGYSVANFYLEQLPLDVNCSELYLQHESFFVIDIQLALAEILTTTAFKRDAKICGS</sequence>
<dbReference type="AlphaFoldDB" id="A0A6N2KWR2"/>
<feature type="domain" description="Vps16 N-terminal" evidence="1">
    <location>
        <begin position="61"/>
        <end position="189"/>
    </location>
</feature>
<dbReference type="EMBL" id="CAADRP010000557">
    <property type="protein sequence ID" value="VFU29575.1"/>
    <property type="molecule type" value="Genomic_DNA"/>
</dbReference>
<dbReference type="GO" id="GO:0006886">
    <property type="term" value="P:intracellular protein transport"/>
    <property type="evidence" value="ECO:0007669"/>
    <property type="project" value="InterPro"/>
</dbReference>
<dbReference type="GO" id="GO:0042144">
    <property type="term" value="P:vacuole fusion, non-autophagic"/>
    <property type="evidence" value="ECO:0007669"/>
    <property type="project" value="TreeGrafter"/>
</dbReference>
<dbReference type="InterPro" id="IPR006926">
    <property type="entry name" value="Vps16_N"/>
</dbReference>
<dbReference type="Pfam" id="PF04841">
    <property type="entry name" value="Vps16_N"/>
    <property type="match status" value="1"/>
</dbReference>
<dbReference type="GO" id="GO:0005765">
    <property type="term" value="C:lysosomal membrane"/>
    <property type="evidence" value="ECO:0007669"/>
    <property type="project" value="TreeGrafter"/>
</dbReference>
<dbReference type="PANTHER" id="PTHR12811:SF0">
    <property type="entry name" value="VACUOLAR PROTEIN SORTING-ASSOCIATED PROTEIN 16 HOMOLOG"/>
    <property type="match status" value="1"/>
</dbReference>
<dbReference type="GO" id="GO:0005768">
    <property type="term" value="C:endosome"/>
    <property type="evidence" value="ECO:0007669"/>
    <property type="project" value="TreeGrafter"/>
</dbReference>
<proteinExistence type="predicted"/>
<reference evidence="2" key="1">
    <citation type="submission" date="2019-03" db="EMBL/GenBank/DDBJ databases">
        <authorList>
            <person name="Mank J."/>
            <person name="Almeida P."/>
        </authorList>
    </citation>
    <scope>NUCLEOTIDE SEQUENCE</scope>
    <source>
        <strain evidence="2">78183</strain>
    </source>
</reference>
<dbReference type="GO" id="GO:0030897">
    <property type="term" value="C:HOPS complex"/>
    <property type="evidence" value="ECO:0007669"/>
    <property type="project" value="TreeGrafter"/>
</dbReference>